<gene>
    <name evidence="2" type="ORF">AMURIS_04967</name>
</gene>
<keyword evidence="3" id="KW-1185">Reference proteome</keyword>
<keyword evidence="1" id="KW-0472">Membrane</keyword>
<evidence type="ECO:0000313" key="2">
    <source>
        <dbReference type="EMBL" id="SOY32209.1"/>
    </source>
</evidence>
<evidence type="ECO:0000256" key="1">
    <source>
        <dbReference type="SAM" id="Phobius"/>
    </source>
</evidence>
<protein>
    <submittedName>
        <fullName evidence="2">Uncharacterized protein</fullName>
    </submittedName>
</protein>
<evidence type="ECO:0000313" key="3">
    <source>
        <dbReference type="Proteomes" id="UP000236311"/>
    </source>
</evidence>
<dbReference type="RefSeq" id="WP_103242178.1">
    <property type="nucleotide sequence ID" value="NZ_JANJZD010000047.1"/>
</dbReference>
<keyword evidence="1" id="KW-1133">Transmembrane helix</keyword>
<name>A0A2K4ZP05_9FIRM</name>
<organism evidence="2 3">
    <name type="scientific">Acetatifactor muris</name>
    <dbReference type="NCBI Taxonomy" id="879566"/>
    <lineage>
        <taxon>Bacteria</taxon>
        <taxon>Bacillati</taxon>
        <taxon>Bacillota</taxon>
        <taxon>Clostridia</taxon>
        <taxon>Lachnospirales</taxon>
        <taxon>Lachnospiraceae</taxon>
        <taxon>Acetatifactor</taxon>
    </lineage>
</organism>
<reference evidence="2 3" key="1">
    <citation type="submission" date="2018-01" db="EMBL/GenBank/DDBJ databases">
        <authorList>
            <person name="Gaut B.S."/>
            <person name="Morton B.R."/>
            <person name="Clegg M.T."/>
            <person name="Duvall M.R."/>
        </authorList>
    </citation>
    <scope>NUCLEOTIDE SEQUENCE [LARGE SCALE GENOMIC DNA]</scope>
    <source>
        <strain evidence="2">GP69</strain>
    </source>
</reference>
<sequence length="96" mass="10683">MKKKIETSKKILAVSYVLAIILTVTVVICTFANIECGYITTLASSAWLEVSASNVFYYTMCKRLNVPKVVMGIYGDLPSELKEQVDINNLISNLMN</sequence>
<dbReference type="Proteomes" id="UP000236311">
    <property type="component" value="Unassembled WGS sequence"/>
</dbReference>
<keyword evidence="1" id="KW-0812">Transmembrane</keyword>
<accession>A0A2K4ZP05</accession>
<feature type="transmembrane region" description="Helical" evidence="1">
    <location>
        <begin position="12"/>
        <end position="34"/>
    </location>
</feature>
<dbReference type="EMBL" id="OFSM01000042">
    <property type="protein sequence ID" value="SOY32209.1"/>
    <property type="molecule type" value="Genomic_DNA"/>
</dbReference>
<proteinExistence type="predicted"/>
<dbReference type="AlphaFoldDB" id="A0A2K4ZP05"/>